<reference evidence="2 3" key="2">
    <citation type="submission" date="2008-10" db="EMBL/GenBank/DDBJ databases">
        <authorList>
            <person name="Fulton L."/>
            <person name="Clifton S."/>
            <person name="Fulton B."/>
            <person name="Xu J."/>
            <person name="Minx P."/>
            <person name="Pepin K.H."/>
            <person name="Johnson M."/>
            <person name="Bhonagiri V."/>
            <person name="Nash W.E."/>
            <person name="Mardis E.R."/>
            <person name="Wilson R.K."/>
        </authorList>
    </citation>
    <scope>NUCLEOTIDE SEQUENCE [LARGE SCALE GENOMIC DNA]</scope>
    <source>
        <strain evidence="2 3">ATCC 29098</strain>
    </source>
</reference>
<dbReference type="HOGENOM" id="CLU_2805503_0_0_7"/>
<organism evidence="2 3">
    <name type="scientific">Desulfovibrio piger ATCC 29098</name>
    <dbReference type="NCBI Taxonomy" id="411464"/>
    <lineage>
        <taxon>Bacteria</taxon>
        <taxon>Pseudomonadati</taxon>
        <taxon>Thermodesulfobacteriota</taxon>
        <taxon>Desulfovibrionia</taxon>
        <taxon>Desulfovibrionales</taxon>
        <taxon>Desulfovibrionaceae</taxon>
        <taxon>Desulfovibrio</taxon>
    </lineage>
</organism>
<protein>
    <submittedName>
        <fullName evidence="2">Uncharacterized protein</fullName>
    </submittedName>
</protein>
<gene>
    <name evidence="2" type="ORF">DESPIG_02182</name>
</gene>
<proteinExistence type="predicted"/>
<feature type="region of interest" description="Disordered" evidence="1">
    <location>
        <begin position="18"/>
        <end position="42"/>
    </location>
</feature>
<accession>B6WVR3</accession>
<evidence type="ECO:0000256" key="1">
    <source>
        <dbReference type="SAM" id="MobiDB-lite"/>
    </source>
</evidence>
<evidence type="ECO:0000313" key="3">
    <source>
        <dbReference type="Proteomes" id="UP000003676"/>
    </source>
</evidence>
<reference evidence="2 3" key="1">
    <citation type="submission" date="2008-10" db="EMBL/GenBank/DDBJ databases">
        <title>Draft genome sequence of Desulvovibrio piger (ATCC 29098).</title>
        <authorList>
            <person name="Sudarsanam P."/>
            <person name="Ley R."/>
            <person name="Guruge J."/>
            <person name="Turnbaugh P.J."/>
            <person name="Mahowald M."/>
            <person name="Liep D."/>
            <person name="Gordon J."/>
        </authorList>
    </citation>
    <scope>NUCLEOTIDE SEQUENCE [LARGE SCALE GENOMIC DNA]</scope>
    <source>
        <strain evidence="2 3">ATCC 29098</strain>
    </source>
</reference>
<dbReference type="AlphaFoldDB" id="B6WVR3"/>
<dbReference type="EMBL" id="ABXU01000065">
    <property type="protein sequence ID" value="EEB32970.1"/>
    <property type="molecule type" value="Genomic_DNA"/>
</dbReference>
<dbReference type="Proteomes" id="UP000003676">
    <property type="component" value="Unassembled WGS sequence"/>
</dbReference>
<name>B6WVR3_9BACT</name>
<sequence length="67" mass="7147">MLRSCPCLCFSRTDVQKRGLRPDPAKKARNSTGTRRESGHAALRTGLASVLPGHLFSTPGAQAPDLS</sequence>
<evidence type="ECO:0000313" key="2">
    <source>
        <dbReference type="EMBL" id="EEB32970.1"/>
    </source>
</evidence>
<comment type="caution">
    <text evidence="2">The sequence shown here is derived from an EMBL/GenBank/DDBJ whole genome shotgun (WGS) entry which is preliminary data.</text>
</comment>